<accession>A0ABQ9X678</accession>
<protein>
    <submittedName>
        <fullName evidence="2">Uncharacterized protein</fullName>
    </submittedName>
</protein>
<evidence type="ECO:0000313" key="1">
    <source>
        <dbReference type="EMBL" id="KAK2947206.1"/>
    </source>
</evidence>
<organism evidence="2 3">
    <name type="scientific">Blattamonas nauphoetae</name>
    <dbReference type="NCBI Taxonomy" id="2049346"/>
    <lineage>
        <taxon>Eukaryota</taxon>
        <taxon>Metamonada</taxon>
        <taxon>Preaxostyla</taxon>
        <taxon>Oxymonadida</taxon>
        <taxon>Blattamonas</taxon>
    </lineage>
</organism>
<dbReference type="EMBL" id="JARBJD010000207">
    <property type="protein sequence ID" value="KAK2947212.1"/>
    <property type="molecule type" value="Genomic_DNA"/>
</dbReference>
<dbReference type="Proteomes" id="UP001281761">
    <property type="component" value="Unassembled WGS sequence"/>
</dbReference>
<evidence type="ECO:0000313" key="3">
    <source>
        <dbReference type="Proteomes" id="UP001281761"/>
    </source>
</evidence>
<dbReference type="EMBL" id="JARBJD010000207">
    <property type="protein sequence ID" value="KAK2947206.1"/>
    <property type="molecule type" value="Genomic_DNA"/>
</dbReference>
<evidence type="ECO:0000313" key="2">
    <source>
        <dbReference type="EMBL" id="KAK2947212.1"/>
    </source>
</evidence>
<proteinExistence type="predicted"/>
<keyword evidence="3" id="KW-1185">Reference proteome</keyword>
<comment type="caution">
    <text evidence="2">The sequence shown here is derived from an EMBL/GenBank/DDBJ whole genome shotgun (WGS) entry which is preliminary data.</text>
</comment>
<name>A0ABQ9X678_9EUKA</name>
<sequence length="128" mass="14074">MHQRFIDVEGSVVEADNHESDGDSIQLRSSRRNILLQPKLLDSLSQSISDHISKLSASLEKKDDVSLLSTLASIVTLTENSDDVEIVTVFLEENMIDRLLEIVSSNEDAAVLMAVYSLLALLSVSLDC</sequence>
<reference evidence="2 3" key="1">
    <citation type="journal article" date="2022" name="bioRxiv">
        <title>Genomics of Preaxostyla Flagellates Illuminates Evolutionary Transitions and the Path Towards Mitochondrial Loss.</title>
        <authorList>
            <person name="Novak L.V.F."/>
            <person name="Treitli S.C."/>
            <person name="Pyrih J."/>
            <person name="Halakuc P."/>
            <person name="Pipaliya S.V."/>
            <person name="Vacek V."/>
            <person name="Brzon O."/>
            <person name="Soukal P."/>
            <person name="Eme L."/>
            <person name="Dacks J.B."/>
            <person name="Karnkowska A."/>
            <person name="Elias M."/>
            <person name="Hampl V."/>
        </authorList>
    </citation>
    <scope>NUCLEOTIDE SEQUENCE [LARGE SCALE GENOMIC DNA]</scope>
    <source>
        <strain evidence="2">NAU3</strain>
        <tissue evidence="2">Gut</tissue>
    </source>
</reference>
<gene>
    <name evidence="1" type="ORF">BLNAU_17840</name>
    <name evidence="2" type="ORF">BLNAU_17846</name>
</gene>